<dbReference type="PANTHER" id="PTHR34219">
    <property type="entry name" value="IRON-REGULATED INNER MEMBRANE PROTEIN-RELATED"/>
    <property type="match status" value="1"/>
</dbReference>
<sequence>MMSRTQYSTAETADTAAALPMARYAMLWRWHFYAALFVMPLLIVLGITGTIYLYKPQIEAVAYKSQLYVTPQASPRLPQQTLYEIAQDSTPGGVPILTAEIHNAPDRSAQFTYSDPVQGKSSIFLNPYSGEVLAKMPTLNFNATYWIGLARQIHRGLLLGKTGEVLMELAACWTLIMIGTGVALWLPRRKNGLKQAMIPDVKKKGRPFWREIHATLGIILAAGAVFFVMSGLPWTSTWGAQFKQLVAQVNLGYPPDPPGSTSQAHEGHEGHQAEAVAPTRVQDLPLEHTAWGAGLLPVPQSGSSAQQPGVTEHAHHQGQHHQMQDGHEAQAGHENHAAHVADKADTSNPMAMPGDHSQHEGAAEPIPLDQIMALAHASNIPDEYSIALPANRSGVYSVSYYPGDPTGEKVMNVDQYSGRVINGVSYDQYGLIAKIISFAVSLHMGTYFGWINQLLCAIIALGLCTMAVTGFVMWWKRRPAGGLGAPRIPDALPGMRGWMIGLVMFGLVFPVTGASMLVVWLLDRWYLARYRRVNGFRINTV</sequence>
<accession>A0A4Q7VQC1</accession>
<evidence type="ECO:0000313" key="3">
    <source>
        <dbReference type="EMBL" id="RZT98646.1"/>
    </source>
</evidence>
<evidence type="ECO:0000256" key="1">
    <source>
        <dbReference type="SAM" id="MobiDB-lite"/>
    </source>
</evidence>
<dbReference type="RefSeq" id="WP_130303191.1">
    <property type="nucleotide sequence ID" value="NZ_SHKO01000001.1"/>
</dbReference>
<comment type="caution">
    <text evidence="3">The sequence shown here is derived from an EMBL/GenBank/DDBJ whole genome shotgun (WGS) entry which is preliminary data.</text>
</comment>
<feature type="transmembrane region" description="Helical" evidence="2">
    <location>
        <begin position="165"/>
        <end position="186"/>
    </location>
</feature>
<feature type="transmembrane region" description="Helical" evidence="2">
    <location>
        <begin position="495"/>
        <end position="522"/>
    </location>
</feature>
<feature type="compositionally biased region" description="Basic and acidic residues" evidence="1">
    <location>
        <begin position="322"/>
        <end position="340"/>
    </location>
</feature>
<dbReference type="Pfam" id="PF03929">
    <property type="entry name" value="PepSY_TM"/>
    <property type="match status" value="1"/>
</dbReference>
<feature type="transmembrane region" description="Helical" evidence="2">
    <location>
        <begin position="454"/>
        <end position="475"/>
    </location>
</feature>
<evidence type="ECO:0000313" key="4">
    <source>
        <dbReference type="Proteomes" id="UP000293398"/>
    </source>
</evidence>
<dbReference type="OrthoDB" id="9791166at2"/>
<protein>
    <submittedName>
        <fullName evidence="3">Putative iron-regulated membrane protein</fullName>
    </submittedName>
</protein>
<feature type="transmembrane region" description="Helical" evidence="2">
    <location>
        <begin position="212"/>
        <end position="234"/>
    </location>
</feature>
<name>A0A4Q7VQC1_9BURK</name>
<keyword evidence="2" id="KW-0812">Transmembrane</keyword>
<evidence type="ECO:0000256" key="2">
    <source>
        <dbReference type="SAM" id="Phobius"/>
    </source>
</evidence>
<organism evidence="3 4">
    <name type="scientific">Advenella incenata</name>
    <dbReference type="NCBI Taxonomy" id="267800"/>
    <lineage>
        <taxon>Bacteria</taxon>
        <taxon>Pseudomonadati</taxon>
        <taxon>Pseudomonadota</taxon>
        <taxon>Betaproteobacteria</taxon>
        <taxon>Burkholderiales</taxon>
        <taxon>Alcaligenaceae</taxon>
    </lineage>
</organism>
<keyword evidence="2" id="KW-0472">Membrane</keyword>
<dbReference type="PANTHER" id="PTHR34219:SF1">
    <property type="entry name" value="PEPSY DOMAIN-CONTAINING PROTEIN"/>
    <property type="match status" value="1"/>
</dbReference>
<feature type="region of interest" description="Disordered" evidence="1">
    <location>
        <begin position="293"/>
        <end position="340"/>
    </location>
</feature>
<dbReference type="EMBL" id="SHKO01000001">
    <property type="protein sequence ID" value="RZT98646.1"/>
    <property type="molecule type" value="Genomic_DNA"/>
</dbReference>
<gene>
    <name evidence="3" type="ORF">EV681_0424</name>
</gene>
<feature type="region of interest" description="Disordered" evidence="1">
    <location>
        <begin position="253"/>
        <end position="274"/>
    </location>
</feature>
<dbReference type="AlphaFoldDB" id="A0A4Q7VQC1"/>
<reference evidence="3 4" key="1">
    <citation type="submission" date="2019-02" db="EMBL/GenBank/DDBJ databases">
        <title>Genomic Encyclopedia of Type Strains, Phase IV (KMG-IV): sequencing the most valuable type-strain genomes for metagenomic binning, comparative biology and taxonomic classification.</title>
        <authorList>
            <person name="Goeker M."/>
        </authorList>
    </citation>
    <scope>NUCLEOTIDE SEQUENCE [LARGE SCALE GENOMIC DNA]</scope>
    <source>
        <strain evidence="3 4">DSM 23814</strain>
    </source>
</reference>
<dbReference type="Proteomes" id="UP000293398">
    <property type="component" value="Unassembled WGS sequence"/>
</dbReference>
<keyword evidence="2" id="KW-1133">Transmembrane helix</keyword>
<feature type="transmembrane region" description="Helical" evidence="2">
    <location>
        <begin position="30"/>
        <end position="54"/>
    </location>
</feature>
<proteinExistence type="predicted"/>
<keyword evidence="4" id="KW-1185">Reference proteome</keyword>
<dbReference type="InterPro" id="IPR005625">
    <property type="entry name" value="PepSY-ass_TM"/>
</dbReference>
<feature type="compositionally biased region" description="Polar residues" evidence="1">
    <location>
        <begin position="300"/>
        <end position="309"/>
    </location>
</feature>